<dbReference type="OrthoDB" id="192611at2759"/>
<dbReference type="CDD" id="cd00104">
    <property type="entry name" value="KAZAL_FS"/>
    <property type="match status" value="3"/>
</dbReference>
<evidence type="ECO:0000313" key="6">
    <source>
        <dbReference type="EMBL" id="GMF48050.1"/>
    </source>
</evidence>
<feature type="domain" description="Kazal-like" evidence="5">
    <location>
        <begin position="46"/>
        <end position="104"/>
    </location>
</feature>
<keyword evidence="1" id="KW-0646">Protease inhibitor</keyword>
<dbReference type="SMART" id="SM00280">
    <property type="entry name" value="KAZAL"/>
    <property type="match status" value="4"/>
</dbReference>
<sequence length="411" mass="43916">MRLMRIIGLLGLACGVAGAQTSSEDDSVSDQTPAAVPHEIGVGEQAATLIDCSKTFDCELISYDPVCGSDYVTYANDCVFATTFCSRESNSEALFIQGIGECSSVVDDGTEQDDAPIKPLAETEEENTDHNDVAVDSSTEAGTEVDLKTIFCSLMCKLTPDQVCGTDGVTYINDCHLLASKCEHPELEKASHGECSKSSEPDINFHVLEVDGSSAINDATPAPEKCNPMCERIYDPICGSDGITYANPCLLEYAECRNPSIKPFGTGKCPPHMQAARSTGHTMSDNNGGGSCVPGPCPYTYAPVCGSDGQTHDNLCLFANARCQHPHHALTVVHDGECDADTNLNCETMACPIFTECREQTEHDGTIVAYCADVCSPERCSEREDCELVDSDCYTAPCSPIAMCIPKIQDG</sequence>
<evidence type="ECO:0000256" key="2">
    <source>
        <dbReference type="ARBA" id="ARBA00022900"/>
    </source>
</evidence>
<dbReference type="PANTHER" id="PTHR10913">
    <property type="entry name" value="FOLLISTATIN-RELATED"/>
    <property type="match status" value="1"/>
</dbReference>
<dbReference type="AlphaFoldDB" id="A0A9W6XXL0"/>
<accession>A0A9W6XXL0</accession>
<evidence type="ECO:0000313" key="7">
    <source>
        <dbReference type="Proteomes" id="UP001165121"/>
    </source>
</evidence>
<dbReference type="Gene3D" id="3.30.60.30">
    <property type="match status" value="4"/>
</dbReference>
<feature type="domain" description="Kazal-like" evidence="5">
    <location>
        <begin position="220"/>
        <end position="271"/>
    </location>
</feature>
<dbReference type="InterPro" id="IPR002350">
    <property type="entry name" value="Kazal_dom"/>
</dbReference>
<evidence type="ECO:0000259" key="5">
    <source>
        <dbReference type="PROSITE" id="PS51465"/>
    </source>
</evidence>
<dbReference type="Proteomes" id="UP001165121">
    <property type="component" value="Unassembled WGS sequence"/>
</dbReference>
<feature type="chain" id="PRO_5040808992" evidence="4">
    <location>
        <begin position="20"/>
        <end position="411"/>
    </location>
</feature>
<keyword evidence="4" id="KW-0732">Signal</keyword>
<name>A0A9W6XXL0_9STRA</name>
<dbReference type="InterPro" id="IPR050653">
    <property type="entry name" value="Prot_Inhib_GrowthFact_Antg"/>
</dbReference>
<feature type="signal peptide" evidence="4">
    <location>
        <begin position="1"/>
        <end position="19"/>
    </location>
</feature>
<dbReference type="InterPro" id="IPR036058">
    <property type="entry name" value="Kazal_dom_sf"/>
</dbReference>
<dbReference type="EMBL" id="BSXT01002267">
    <property type="protein sequence ID" value="GMF48050.1"/>
    <property type="molecule type" value="Genomic_DNA"/>
</dbReference>
<dbReference type="SUPFAM" id="SSF100895">
    <property type="entry name" value="Kazal-type serine protease inhibitors"/>
    <property type="match status" value="4"/>
</dbReference>
<proteinExistence type="predicted"/>
<evidence type="ECO:0000256" key="4">
    <source>
        <dbReference type="SAM" id="SignalP"/>
    </source>
</evidence>
<dbReference type="GO" id="GO:0005576">
    <property type="term" value="C:extracellular region"/>
    <property type="evidence" value="ECO:0007669"/>
    <property type="project" value="TreeGrafter"/>
</dbReference>
<dbReference type="PROSITE" id="PS51465">
    <property type="entry name" value="KAZAL_2"/>
    <property type="match status" value="4"/>
</dbReference>
<reference evidence="6" key="1">
    <citation type="submission" date="2023-04" db="EMBL/GenBank/DDBJ databases">
        <title>Phytophthora fragariaefolia NBRC 109709.</title>
        <authorList>
            <person name="Ichikawa N."/>
            <person name="Sato H."/>
            <person name="Tonouchi N."/>
        </authorList>
    </citation>
    <scope>NUCLEOTIDE SEQUENCE</scope>
    <source>
        <strain evidence="6">NBRC 109709</strain>
    </source>
</reference>
<dbReference type="Pfam" id="PF00050">
    <property type="entry name" value="Kazal_1"/>
    <property type="match status" value="1"/>
</dbReference>
<dbReference type="Pfam" id="PF07648">
    <property type="entry name" value="Kazal_2"/>
    <property type="match status" value="3"/>
</dbReference>
<organism evidence="6 7">
    <name type="scientific">Phytophthora fragariaefolia</name>
    <dbReference type="NCBI Taxonomy" id="1490495"/>
    <lineage>
        <taxon>Eukaryota</taxon>
        <taxon>Sar</taxon>
        <taxon>Stramenopiles</taxon>
        <taxon>Oomycota</taxon>
        <taxon>Peronosporomycetes</taxon>
        <taxon>Peronosporales</taxon>
        <taxon>Peronosporaceae</taxon>
        <taxon>Phytophthora</taxon>
    </lineage>
</organism>
<feature type="domain" description="Kazal-like" evidence="5">
    <location>
        <begin position="146"/>
        <end position="197"/>
    </location>
</feature>
<keyword evidence="3" id="KW-1015">Disulfide bond</keyword>
<comment type="caution">
    <text evidence="6">The sequence shown here is derived from an EMBL/GenBank/DDBJ whole genome shotgun (WGS) entry which is preliminary data.</text>
</comment>
<gene>
    <name evidence="6" type="ORF">Pfra01_001839000</name>
</gene>
<evidence type="ECO:0000256" key="1">
    <source>
        <dbReference type="ARBA" id="ARBA00022690"/>
    </source>
</evidence>
<keyword evidence="7" id="KW-1185">Reference proteome</keyword>
<keyword evidence="2" id="KW-0722">Serine protease inhibitor</keyword>
<protein>
    <submittedName>
        <fullName evidence="6">Unnamed protein product</fullName>
    </submittedName>
</protein>
<feature type="domain" description="Kazal-like" evidence="5">
    <location>
        <begin position="286"/>
        <end position="340"/>
    </location>
</feature>
<dbReference type="PANTHER" id="PTHR10913:SF45">
    <property type="entry name" value="FOLLISTATIN, ISOFORM A-RELATED"/>
    <property type="match status" value="1"/>
</dbReference>
<evidence type="ECO:0000256" key="3">
    <source>
        <dbReference type="ARBA" id="ARBA00023157"/>
    </source>
</evidence>